<sequence>MSGLLTTRSLKLFFPILAIFCYAIFFVISAVYHDKVENKEELLRVDQNRSVSIRKASLMRSFNVPFADVRVLAGIISYQRNKASLYKDVALRILYTFAENKPEYGQVRLLNVQGDEIIRINREQGRLRVVPEKGLQSKAHRGYFKKSQRLGFGEVYVSPLDLNIENKKIEVPYVPVIRFVTPVFNDSGERSGFVVLNFYAAKMLAHFLEITSDVMSNAMLLNNKGFWLVSDDKNVCWAFMFEKDEKKLRGKMFGAQYPVIWKLVQQDLSGQVQNRDGLFTWATVNPVFSVSPKIDKGGQASPPVVVSPYHWVVMQHVTIEKLAAMKKTLFTICAWGWGILSTLTGVTLWSGLLFIQRNRMHREELEVQARQDWLTGLANLPNIFAKLEKACESSKISNIPFYILYLDLDDFKFVNDRYGHESGNIVLRHVASVLRKKVRFTDTVARIGGDEYVILLENMRTSDKAKEIAADILTAFDESPVVLECGSNVYVKASIGIAGWSRDVTGPDDLMKRADVAMYDAKKERKKHNIMQAETSDITV</sequence>
<dbReference type="InterPro" id="IPR048760">
    <property type="entry name" value="VP0354-like_sensor_dom"/>
</dbReference>
<protein>
    <submittedName>
        <fullName evidence="3">Diguanylate cyclase (GGDEF) domain-containing protein</fullName>
    </submittedName>
</protein>
<proteinExistence type="predicted"/>
<dbReference type="SMART" id="SM00267">
    <property type="entry name" value="GGDEF"/>
    <property type="match status" value="1"/>
</dbReference>
<accession>A0A8G2FBN7</accession>
<dbReference type="NCBIfam" id="TIGR00254">
    <property type="entry name" value="GGDEF"/>
    <property type="match status" value="1"/>
</dbReference>
<keyword evidence="1" id="KW-0812">Transmembrane</keyword>
<name>A0A8G2FBN7_9BACT</name>
<dbReference type="SUPFAM" id="SSF103190">
    <property type="entry name" value="Sensory domain-like"/>
    <property type="match status" value="2"/>
</dbReference>
<feature type="domain" description="GGDEF" evidence="2">
    <location>
        <begin position="399"/>
        <end position="535"/>
    </location>
</feature>
<dbReference type="PANTHER" id="PTHR46663:SF2">
    <property type="entry name" value="GGDEF DOMAIN-CONTAINING PROTEIN"/>
    <property type="match status" value="1"/>
</dbReference>
<evidence type="ECO:0000256" key="1">
    <source>
        <dbReference type="SAM" id="Phobius"/>
    </source>
</evidence>
<comment type="caution">
    <text evidence="3">The sequence shown here is derived from an EMBL/GenBank/DDBJ whole genome shotgun (WGS) entry which is preliminary data.</text>
</comment>
<feature type="transmembrane region" description="Helical" evidence="1">
    <location>
        <begin position="334"/>
        <end position="355"/>
    </location>
</feature>
<dbReference type="CDD" id="cd01949">
    <property type="entry name" value="GGDEF"/>
    <property type="match status" value="1"/>
</dbReference>
<reference evidence="3 4" key="1">
    <citation type="submission" date="2016-11" db="EMBL/GenBank/DDBJ databases">
        <authorList>
            <person name="Varghese N."/>
            <person name="Submissions S."/>
        </authorList>
    </citation>
    <scope>NUCLEOTIDE SEQUENCE [LARGE SCALE GENOMIC DNA]</scope>
    <source>
        <strain evidence="3 4">DSM 17919</strain>
    </source>
</reference>
<evidence type="ECO:0000313" key="3">
    <source>
        <dbReference type="EMBL" id="SHJ46099.1"/>
    </source>
</evidence>
<dbReference type="CDD" id="cd18773">
    <property type="entry name" value="PDC1_HK_sensor"/>
    <property type="match status" value="1"/>
</dbReference>
<dbReference type="PROSITE" id="PS50887">
    <property type="entry name" value="GGDEF"/>
    <property type="match status" value="1"/>
</dbReference>
<organism evidence="3 4">
    <name type="scientific">Halodesulfovibrio aestuarii</name>
    <dbReference type="NCBI Taxonomy" id="126333"/>
    <lineage>
        <taxon>Bacteria</taxon>
        <taxon>Pseudomonadati</taxon>
        <taxon>Thermodesulfobacteriota</taxon>
        <taxon>Desulfovibrionia</taxon>
        <taxon>Desulfovibrionales</taxon>
        <taxon>Desulfovibrionaceae</taxon>
        <taxon>Halodesulfovibrio</taxon>
    </lineage>
</organism>
<dbReference type="Proteomes" id="UP000184001">
    <property type="component" value="Unassembled WGS sequence"/>
</dbReference>
<dbReference type="Gene3D" id="3.30.70.270">
    <property type="match status" value="1"/>
</dbReference>
<evidence type="ECO:0000259" key="2">
    <source>
        <dbReference type="PROSITE" id="PS50887"/>
    </source>
</evidence>
<gene>
    <name evidence="3" type="ORF">SAMN05660830_02479</name>
</gene>
<dbReference type="EMBL" id="FQZR01000006">
    <property type="protein sequence ID" value="SHJ46099.1"/>
    <property type="molecule type" value="Genomic_DNA"/>
</dbReference>
<dbReference type="InterPro" id="IPR052163">
    <property type="entry name" value="DGC-Regulatory_Protein"/>
</dbReference>
<feature type="transmembrane region" description="Helical" evidence="1">
    <location>
        <begin position="12"/>
        <end position="32"/>
    </location>
</feature>
<dbReference type="InterPro" id="IPR029151">
    <property type="entry name" value="Sensor-like_sf"/>
</dbReference>
<dbReference type="Pfam" id="PF21623">
    <property type="entry name" value="HK_sensor_dom_bact"/>
    <property type="match status" value="1"/>
</dbReference>
<dbReference type="PANTHER" id="PTHR46663">
    <property type="entry name" value="DIGUANYLATE CYCLASE DGCT-RELATED"/>
    <property type="match status" value="1"/>
</dbReference>
<evidence type="ECO:0000313" key="4">
    <source>
        <dbReference type="Proteomes" id="UP000184001"/>
    </source>
</evidence>
<keyword evidence="1" id="KW-0472">Membrane</keyword>
<dbReference type="AlphaFoldDB" id="A0A8G2FBN7"/>
<dbReference type="InterPro" id="IPR000160">
    <property type="entry name" value="GGDEF_dom"/>
</dbReference>
<dbReference type="InterPro" id="IPR043128">
    <property type="entry name" value="Rev_trsase/Diguanyl_cyclase"/>
</dbReference>
<dbReference type="InterPro" id="IPR029787">
    <property type="entry name" value="Nucleotide_cyclase"/>
</dbReference>
<dbReference type="Pfam" id="PF00990">
    <property type="entry name" value="GGDEF"/>
    <property type="match status" value="1"/>
</dbReference>
<dbReference type="SUPFAM" id="SSF55073">
    <property type="entry name" value="Nucleotide cyclase"/>
    <property type="match status" value="1"/>
</dbReference>
<dbReference type="Gene3D" id="3.30.450.20">
    <property type="entry name" value="PAS domain"/>
    <property type="match status" value="2"/>
</dbReference>
<keyword evidence="1" id="KW-1133">Transmembrane helix</keyword>